<name>A0A8S4AC71_9TELE</name>
<accession>A0A8S4AC71</accession>
<dbReference type="Proteomes" id="UP000677803">
    <property type="component" value="Unassembled WGS sequence"/>
</dbReference>
<keyword evidence="6 10" id="KW-1133">Transmembrane helix</keyword>
<evidence type="ECO:0000256" key="9">
    <source>
        <dbReference type="SAM" id="MobiDB-lite"/>
    </source>
</evidence>
<dbReference type="GO" id="GO:0070062">
    <property type="term" value="C:extracellular exosome"/>
    <property type="evidence" value="ECO:0007669"/>
    <property type="project" value="TreeGrafter"/>
</dbReference>
<feature type="signal peptide" evidence="11">
    <location>
        <begin position="1"/>
        <end position="17"/>
    </location>
</feature>
<evidence type="ECO:0000256" key="2">
    <source>
        <dbReference type="ARBA" id="ARBA00022475"/>
    </source>
</evidence>
<feature type="region of interest" description="Disordered" evidence="9">
    <location>
        <begin position="175"/>
        <end position="220"/>
    </location>
</feature>
<evidence type="ECO:0000256" key="6">
    <source>
        <dbReference type="ARBA" id="ARBA00022989"/>
    </source>
</evidence>
<evidence type="ECO:0000256" key="8">
    <source>
        <dbReference type="ARBA" id="ARBA00023180"/>
    </source>
</evidence>
<dbReference type="OrthoDB" id="9899436at2759"/>
<sequence>MWERIVLLLCLPSAVVAQLCAPNAPNANKVRLSIKTALGSQAYDWNDDEMFLFQATLAFAMRNHIQGQEFNVSNVIVCNETQRVSFWFVVTSPLDPTRLIGKRDVEQAVRKSRHRLNSAFLLSDATLEFVGVPPTLEGPAQPDTPPWLIVFGVVIGLVSAGIVALLASSVAERRRKKNKVTEEEDEEEEADARGKTLENGSATEGVYNVTFSDEERFTQM</sequence>
<keyword evidence="8" id="KW-0325">Glycoprotein</keyword>
<evidence type="ECO:0000256" key="7">
    <source>
        <dbReference type="ARBA" id="ARBA00023136"/>
    </source>
</evidence>
<evidence type="ECO:0000256" key="1">
    <source>
        <dbReference type="ARBA" id="ARBA00004251"/>
    </source>
</evidence>
<dbReference type="PROSITE" id="PS52010">
    <property type="entry name" value="COLLECTRIN_LIKE"/>
    <property type="match status" value="1"/>
</dbReference>
<evidence type="ECO:0000256" key="11">
    <source>
        <dbReference type="SAM" id="SignalP"/>
    </source>
</evidence>
<evidence type="ECO:0000256" key="10">
    <source>
        <dbReference type="SAM" id="Phobius"/>
    </source>
</evidence>
<feature type="transmembrane region" description="Helical" evidence="10">
    <location>
        <begin position="147"/>
        <end position="167"/>
    </location>
</feature>
<gene>
    <name evidence="13" type="ORF">MMEN_LOCUS1126</name>
</gene>
<evidence type="ECO:0000256" key="4">
    <source>
        <dbReference type="ARBA" id="ARBA00022692"/>
    </source>
</evidence>
<reference evidence="13" key="1">
    <citation type="submission" date="2021-05" db="EMBL/GenBank/DDBJ databases">
        <authorList>
            <person name="Tigano A."/>
        </authorList>
    </citation>
    <scope>NUCLEOTIDE SEQUENCE</scope>
</reference>
<comment type="subcellular location">
    <subcellularLocation>
        <location evidence="1">Cell membrane</location>
        <topology evidence="1">Single-pass type I membrane protein</topology>
    </subcellularLocation>
</comment>
<dbReference type="InterPro" id="IPR042944">
    <property type="entry name" value="Collectrin"/>
</dbReference>
<keyword evidence="3" id="KW-0597">Phosphoprotein</keyword>
<evidence type="ECO:0000259" key="12">
    <source>
        <dbReference type="PROSITE" id="PS52010"/>
    </source>
</evidence>
<evidence type="ECO:0000256" key="5">
    <source>
        <dbReference type="ARBA" id="ARBA00022729"/>
    </source>
</evidence>
<dbReference type="EMBL" id="CAJRST010000002">
    <property type="protein sequence ID" value="CAG5862169.1"/>
    <property type="molecule type" value="Genomic_DNA"/>
</dbReference>
<evidence type="ECO:0000313" key="13">
    <source>
        <dbReference type="EMBL" id="CAG5862169.1"/>
    </source>
</evidence>
<keyword evidence="2" id="KW-1003">Cell membrane</keyword>
<organism evidence="13 14">
    <name type="scientific">Menidia menidia</name>
    <name type="common">Atlantic silverside</name>
    <dbReference type="NCBI Taxonomy" id="238744"/>
    <lineage>
        <taxon>Eukaryota</taxon>
        <taxon>Metazoa</taxon>
        <taxon>Chordata</taxon>
        <taxon>Craniata</taxon>
        <taxon>Vertebrata</taxon>
        <taxon>Euteleostomi</taxon>
        <taxon>Actinopterygii</taxon>
        <taxon>Neopterygii</taxon>
        <taxon>Teleostei</taxon>
        <taxon>Neoteleostei</taxon>
        <taxon>Acanthomorphata</taxon>
        <taxon>Ovalentaria</taxon>
        <taxon>Atherinomorphae</taxon>
        <taxon>Atheriniformes</taxon>
        <taxon>Atherinopsidae</taxon>
        <taxon>Menidiinae</taxon>
        <taxon>Menidia</taxon>
    </lineage>
</organism>
<evidence type="ECO:0000313" key="14">
    <source>
        <dbReference type="Proteomes" id="UP000677803"/>
    </source>
</evidence>
<dbReference type="GO" id="GO:0051957">
    <property type="term" value="P:positive regulation of amino acid transport"/>
    <property type="evidence" value="ECO:0007669"/>
    <property type="project" value="TreeGrafter"/>
</dbReference>
<comment type="caution">
    <text evidence="13">The sequence shown here is derived from an EMBL/GenBank/DDBJ whole genome shotgun (WGS) entry which is preliminary data.</text>
</comment>
<keyword evidence="14" id="KW-1185">Reference proteome</keyword>
<dbReference type="Pfam" id="PF16959">
    <property type="entry name" value="Collectrin"/>
    <property type="match status" value="1"/>
</dbReference>
<protein>
    <submittedName>
        <fullName evidence="13">(Atlantic silverside) hypothetical protein</fullName>
    </submittedName>
</protein>
<keyword evidence="4 10" id="KW-0812">Transmembrane</keyword>
<evidence type="ECO:0000256" key="3">
    <source>
        <dbReference type="ARBA" id="ARBA00022553"/>
    </source>
</evidence>
<feature type="chain" id="PRO_5035870980" evidence="11">
    <location>
        <begin position="18"/>
        <end position="220"/>
    </location>
</feature>
<dbReference type="PANTHER" id="PTHR46884:SF1">
    <property type="entry name" value="COLLECTRIN"/>
    <property type="match status" value="1"/>
</dbReference>
<dbReference type="AlphaFoldDB" id="A0A8S4AC71"/>
<dbReference type="InterPro" id="IPR031588">
    <property type="entry name" value="Collectrin_dom"/>
</dbReference>
<feature type="domain" description="Collectrin-like" evidence="12">
    <location>
        <begin position="24"/>
        <end position="220"/>
    </location>
</feature>
<keyword evidence="7 10" id="KW-0472">Membrane</keyword>
<dbReference type="PANTHER" id="PTHR46884">
    <property type="entry name" value="COLLECTRIN"/>
    <property type="match status" value="1"/>
</dbReference>
<keyword evidence="5 11" id="KW-0732">Signal</keyword>
<dbReference type="GO" id="GO:0005886">
    <property type="term" value="C:plasma membrane"/>
    <property type="evidence" value="ECO:0007669"/>
    <property type="project" value="UniProtKB-SubCell"/>
</dbReference>
<proteinExistence type="predicted"/>